<dbReference type="Proteomes" id="UP001162164">
    <property type="component" value="Unassembled WGS sequence"/>
</dbReference>
<name>A0ABQ9JYM0_9CUCU</name>
<dbReference type="PANTHER" id="PTHR21254">
    <property type="entry name" value="C2 DOMAIN-CONTAINING PROTEIN 3"/>
    <property type="match status" value="1"/>
</dbReference>
<sequence>MTRDEEKLALDTLRSLSASALYKTTEKNLNSGRLSSCRCRTCELYNANNFYCDLRRKNIDPYVDNLETQPFNEITRDIQDKYKTNNEDILRYVDSLKVSIKYTVPDSLINKTIPSTSKVNSGLGTNHVRLCSRRSNDTINFKQVSIHDVKNFDKLNLEEHNLSFKLSYRTSKQKSATVLGFASKGLSVFLGDRSPIVVGTLKVSLQLGCGRLYFGQEFIDAIKSTKRNSVVLDSDDSATQLNKIGLPYDIPVFTKNVQEPTYQDSERFKKNEMQKQSNRTGGSAYDSVGHTKNGAIRNTVKQSSYFDIRHEDKQILFGLLYISEAQYLSPPISTYITCRPFCQNETCFSKQVSGTSHPVFNFFQLVPLIFEDDLLHLLRENYMVIEFWRKTEAADEVIGLTKIFLHQFYLAYRNPVILKYLSKNQLPIVGTDWWEPIYRVNSEEVLGQVQVLVALGTEQQINTLKTERGFTSNVVKSKFSFPKPAFSTSAEKNIEKQTHVQNSTLQKYQKGSSRSSSSDREKTNYFKKSSN</sequence>
<evidence type="ECO:0000256" key="1">
    <source>
        <dbReference type="SAM" id="MobiDB-lite"/>
    </source>
</evidence>
<feature type="compositionally biased region" description="Polar residues" evidence="1">
    <location>
        <begin position="499"/>
        <end position="511"/>
    </location>
</feature>
<evidence type="ECO:0000313" key="2">
    <source>
        <dbReference type="EMBL" id="KAJ8982704.1"/>
    </source>
</evidence>
<accession>A0ABQ9JYM0</accession>
<organism evidence="2 3">
    <name type="scientific">Molorchus minor</name>
    <dbReference type="NCBI Taxonomy" id="1323400"/>
    <lineage>
        <taxon>Eukaryota</taxon>
        <taxon>Metazoa</taxon>
        <taxon>Ecdysozoa</taxon>
        <taxon>Arthropoda</taxon>
        <taxon>Hexapoda</taxon>
        <taxon>Insecta</taxon>
        <taxon>Pterygota</taxon>
        <taxon>Neoptera</taxon>
        <taxon>Endopterygota</taxon>
        <taxon>Coleoptera</taxon>
        <taxon>Polyphaga</taxon>
        <taxon>Cucujiformia</taxon>
        <taxon>Chrysomeloidea</taxon>
        <taxon>Cerambycidae</taxon>
        <taxon>Lamiinae</taxon>
        <taxon>Monochamini</taxon>
        <taxon>Molorchus</taxon>
    </lineage>
</organism>
<evidence type="ECO:0000313" key="3">
    <source>
        <dbReference type="Proteomes" id="UP001162164"/>
    </source>
</evidence>
<dbReference type="EMBL" id="JAPWTJ010000111">
    <property type="protein sequence ID" value="KAJ8982704.1"/>
    <property type="molecule type" value="Genomic_DNA"/>
</dbReference>
<feature type="region of interest" description="Disordered" evidence="1">
    <location>
        <begin position="497"/>
        <end position="531"/>
    </location>
</feature>
<reference evidence="2" key="1">
    <citation type="journal article" date="2023" name="Insect Mol. Biol.">
        <title>Genome sequencing provides insights into the evolution of gene families encoding plant cell wall-degrading enzymes in longhorned beetles.</title>
        <authorList>
            <person name="Shin N.R."/>
            <person name="Okamura Y."/>
            <person name="Kirsch R."/>
            <person name="Pauchet Y."/>
        </authorList>
    </citation>
    <scope>NUCLEOTIDE SEQUENCE</scope>
    <source>
        <strain evidence="2">MMC_N1</strain>
    </source>
</reference>
<dbReference type="SUPFAM" id="SSF49562">
    <property type="entry name" value="C2 domain (Calcium/lipid-binding domain, CaLB)"/>
    <property type="match status" value="1"/>
</dbReference>
<comment type="caution">
    <text evidence="2">The sequence shown here is derived from an EMBL/GenBank/DDBJ whole genome shotgun (WGS) entry which is preliminary data.</text>
</comment>
<dbReference type="InterPro" id="IPR035892">
    <property type="entry name" value="C2_domain_sf"/>
</dbReference>
<gene>
    <name evidence="2" type="ORF">NQ317_004511</name>
</gene>
<evidence type="ECO:0008006" key="4">
    <source>
        <dbReference type="Google" id="ProtNLM"/>
    </source>
</evidence>
<keyword evidence="3" id="KW-1185">Reference proteome</keyword>
<proteinExistence type="predicted"/>
<protein>
    <recommendedName>
        <fullName evidence="4">C2 domain-containing protein</fullName>
    </recommendedName>
</protein>
<dbReference type="PANTHER" id="PTHR21254:SF1">
    <property type="entry name" value="C2 DOMAIN-CONTAINING PROTEIN 3"/>
    <property type="match status" value="1"/>
</dbReference>
<dbReference type="Gene3D" id="2.60.40.150">
    <property type="entry name" value="C2 domain"/>
    <property type="match status" value="1"/>
</dbReference>